<comment type="caution">
    <text evidence="1">The sequence shown here is derived from an EMBL/GenBank/DDBJ whole genome shotgun (WGS) entry which is preliminary data.</text>
</comment>
<dbReference type="AlphaFoldDB" id="A0AAV4T3H1"/>
<keyword evidence="2" id="KW-1185">Reference proteome</keyword>
<accession>A0AAV4T3H1</accession>
<name>A0AAV4T3H1_CAEEX</name>
<protein>
    <submittedName>
        <fullName evidence="1">Uncharacterized protein</fullName>
    </submittedName>
</protein>
<evidence type="ECO:0000313" key="1">
    <source>
        <dbReference type="EMBL" id="GIY40041.1"/>
    </source>
</evidence>
<evidence type="ECO:0000313" key="2">
    <source>
        <dbReference type="Proteomes" id="UP001054945"/>
    </source>
</evidence>
<dbReference type="EMBL" id="BPLR01010549">
    <property type="protein sequence ID" value="GIY40041.1"/>
    <property type="molecule type" value="Genomic_DNA"/>
</dbReference>
<reference evidence="1 2" key="1">
    <citation type="submission" date="2021-06" db="EMBL/GenBank/DDBJ databases">
        <title>Caerostris extrusa draft genome.</title>
        <authorList>
            <person name="Kono N."/>
            <person name="Arakawa K."/>
        </authorList>
    </citation>
    <scope>NUCLEOTIDE SEQUENCE [LARGE SCALE GENOMIC DNA]</scope>
</reference>
<gene>
    <name evidence="1" type="ORF">CEXT_326901</name>
</gene>
<proteinExistence type="predicted"/>
<sequence length="94" mass="11066">MLDPHESKQHHFKHMVETSITTLSTYYFNKFQPRLTVLPWYFQETSYLAEGETPLSMTLFRQSLQIVGHKQFLALFNDLVSVELFSTLLLKINV</sequence>
<dbReference type="Proteomes" id="UP001054945">
    <property type="component" value="Unassembled WGS sequence"/>
</dbReference>
<organism evidence="1 2">
    <name type="scientific">Caerostris extrusa</name>
    <name type="common">Bark spider</name>
    <name type="synonym">Caerostris bankana</name>
    <dbReference type="NCBI Taxonomy" id="172846"/>
    <lineage>
        <taxon>Eukaryota</taxon>
        <taxon>Metazoa</taxon>
        <taxon>Ecdysozoa</taxon>
        <taxon>Arthropoda</taxon>
        <taxon>Chelicerata</taxon>
        <taxon>Arachnida</taxon>
        <taxon>Araneae</taxon>
        <taxon>Araneomorphae</taxon>
        <taxon>Entelegynae</taxon>
        <taxon>Araneoidea</taxon>
        <taxon>Araneidae</taxon>
        <taxon>Caerostris</taxon>
    </lineage>
</organism>